<dbReference type="PROSITE" id="PS50883">
    <property type="entry name" value="EAL"/>
    <property type="match status" value="1"/>
</dbReference>
<dbReference type="InterPro" id="IPR029787">
    <property type="entry name" value="Nucleotide_cyclase"/>
</dbReference>
<dbReference type="InterPro" id="IPR035919">
    <property type="entry name" value="EAL_sf"/>
</dbReference>
<dbReference type="PANTHER" id="PTHR33121">
    <property type="entry name" value="CYCLIC DI-GMP PHOSPHODIESTERASE PDEF"/>
    <property type="match status" value="1"/>
</dbReference>
<dbReference type="EMBL" id="JBGUAW010000007">
    <property type="protein sequence ID" value="MFA9461376.1"/>
    <property type="molecule type" value="Genomic_DNA"/>
</dbReference>
<feature type="domain" description="EAL" evidence="2">
    <location>
        <begin position="492"/>
        <end position="749"/>
    </location>
</feature>
<keyword evidence="1" id="KW-0812">Transmembrane</keyword>
<dbReference type="Pfam" id="PF00563">
    <property type="entry name" value="EAL"/>
    <property type="match status" value="1"/>
</dbReference>
<keyword evidence="1" id="KW-1133">Transmembrane helix</keyword>
<dbReference type="Gene3D" id="3.30.70.270">
    <property type="match status" value="1"/>
</dbReference>
<dbReference type="Proteomes" id="UP001575181">
    <property type="component" value="Unassembled WGS sequence"/>
</dbReference>
<evidence type="ECO:0000313" key="5">
    <source>
        <dbReference type="Proteomes" id="UP001575181"/>
    </source>
</evidence>
<accession>A0ABV4TYX9</accession>
<comment type="caution">
    <text evidence="4">The sequence shown here is derived from an EMBL/GenBank/DDBJ whole genome shotgun (WGS) entry which is preliminary data.</text>
</comment>
<dbReference type="InterPro" id="IPR043128">
    <property type="entry name" value="Rev_trsase/Diguanyl_cyclase"/>
</dbReference>
<evidence type="ECO:0000313" key="4">
    <source>
        <dbReference type="EMBL" id="MFA9461376.1"/>
    </source>
</evidence>
<dbReference type="SMART" id="SM00052">
    <property type="entry name" value="EAL"/>
    <property type="match status" value="1"/>
</dbReference>
<name>A0ABV4TYX9_9GAMM</name>
<dbReference type="SUPFAM" id="SSF55785">
    <property type="entry name" value="PYP-like sensor domain (PAS domain)"/>
    <property type="match status" value="1"/>
</dbReference>
<sequence>MEPSGSVNRYRAVLYVLILAILAVGLVASLLVRQAAQDTSRSSRALVREAMGQTRALDAFRTRLLEHERLAYEAYGAVEPDRLAGRQQSVRREISERWPRLSGWGLSRERVARLAEHWSIIRAQSRRLFANLRSPETDWDAARAQLAAMTEHREAMALHLEALQQQLEDRAMAADADNRDNLAFMSRLVTLYAVVIFLIALAVGWVLWRIRSIARENQALAEFPRRNPDSVLTLDGSGRVTYSNPGADRLAGALIGPGAHGGDLLDEATRTAVLERREGSREVERGGRILRIEWGWLADLQKYHLYARDITERRRAENRLRRMAYEDAPTGLPNRQWLLEVLDARHRPGVLLVGLDRFGVKVAQGGYQAAYAMLAEVGEALRHAVMERFGAETVVARIDGALFGVVPGDGAALDRADMDSLLAALPREVRTGYALFHTDYRLGVRSFRDGDERAAPADLLRDANTALVSSKRHRISRIVRHDIALRESEDHKARMEAGLREALQRNRGLRLFIQPQVRLSDWTMTGGEFLLRWEDPELGSVPPSQFIPAAEQSGLIVDLGKWVLDQAVAWLAEWNQGAVVPGLYGAVNVAAPELHDPAWAEGVLERLRRHGVAGSALEVEVTERVLAGPEGGATVANLQHLRQAGVRVAVDDFGTGYSSLAYIHRLPIDSVKIDKQFVDPLPAPEGTTPLASVILEMAAGMGLETVAEGIETAEQGEALDAMGCTYGQGFLYARPVPAETFPDCIRKWNARKA</sequence>
<dbReference type="Pfam" id="PF00990">
    <property type="entry name" value="GGDEF"/>
    <property type="match status" value="1"/>
</dbReference>
<keyword evidence="1" id="KW-0472">Membrane</keyword>
<dbReference type="CDD" id="cd01948">
    <property type="entry name" value="EAL"/>
    <property type="match status" value="1"/>
</dbReference>
<proteinExistence type="predicted"/>
<dbReference type="Gene3D" id="3.20.20.450">
    <property type="entry name" value="EAL domain"/>
    <property type="match status" value="1"/>
</dbReference>
<feature type="transmembrane region" description="Helical" evidence="1">
    <location>
        <begin position="12"/>
        <end position="32"/>
    </location>
</feature>
<evidence type="ECO:0000259" key="3">
    <source>
        <dbReference type="PROSITE" id="PS50887"/>
    </source>
</evidence>
<dbReference type="SMART" id="SM00267">
    <property type="entry name" value="GGDEF"/>
    <property type="match status" value="1"/>
</dbReference>
<keyword evidence="5" id="KW-1185">Reference proteome</keyword>
<dbReference type="InterPro" id="IPR050706">
    <property type="entry name" value="Cyclic-di-GMP_PDE-like"/>
</dbReference>
<evidence type="ECO:0000259" key="2">
    <source>
        <dbReference type="PROSITE" id="PS50883"/>
    </source>
</evidence>
<dbReference type="InterPro" id="IPR001633">
    <property type="entry name" value="EAL_dom"/>
</dbReference>
<gene>
    <name evidence="4" type="ORF">ACERLL_11120</name>
</gene>
<dbReference type="SUPFAM" id="SSF141868">
    <property type="entry name" value="EAL domain-like"/>
    <property type="match status" value="1"/>
</dbReference>
<evidence type="ECO:0000256" key="1">
    <source>
        <dbReference type="SAM" id="Phobius"/>
    </source>
</evidence>
<dbReference type="RefSeq" id="WP_373656165.1">
    <property type="nucleotide sequence ID" value="NZ_JBGUAW010000007.1"/>
</dbReference>
<feature type="domain" description="GGDEF" evidence="3">
    <location>
        <begin position="346"/>
        <end position="483"/>
    </location>
</feature>
<dbReference type="SUPFAM" id="SSF55073">
    <property type="entry name" value="Nucleotide cyclase"/>
    <property type="match status" value="1"/>
</dbReference>
<dbReference type="InterPro" id="IPR000160">
    <property type="entry name" value="GGDEF_dom"/>
</dbReference>
<dbReference type="InterPro" id="IPR035965">
    <property type="entry name" value="PAS-like_dom_sf"/>
</dbReference>
<reference evidence="4 5" key="1">
    <citation type="submission" date="2024-08" db="EMBL/GenBank/DDBJ databases">
        <title>Whole-genome sequencing of halo(alkali)philic microorganisms from hypersaline lakes.</title>
        <authorList>
            <person name="Sorokin D.Y."/>
            <person name="Merkel A.Y."/>
            <person name="Messina E."/>
            <person name="Yakimov M."/>
        </authorList>
    </citation>
    <scope>NUCLEOTIDE SEQUENCE [LARGE SCALE GENOMIC DNA]</scope>
    <source>
        <strain evidence="4 5">Cl-TMA</strain>
    </source>
</reference>
<dbReference type="PANTHER" id="PTHR33121:SF70">
    <property type="entry name" value="SIGNALING PROTEIN YKOW"/>
    <property type="match status" value="1"/>
</dbReference>
<protein>
    <submittedName>
        <fullName evidence="4">Bifunctional diguanylate cyclase/phosphodiesterase</fullName>
    </submittedName>
</protein>
<dbReference type="PROSITE" id="PS50887">
    <property type="entry name" value="GGDEF"/>
    <property type="match status" value="1"/>
</dbReference>
<feature type="transmembrane region" description="Helical" evidence="1">
    <location>
        <begin position="189"/>
        <end position="208"/>
    </location>
</feature>
<organism evidence="4 5">
    <name type="scientific">Thiohalorhabdus methylotrophus</name>
    <dbReference type="NCBI Taxonomy" id="3242694"/>
    <lineage>
        <taxon>Bacteria</taxon>
        <taxon>Pseudomonadati</taxon>
        <taxon>Pseudomonadota</taxon>
        <taxon>Gammaproteobacteria</taxon>
        <taxon>Thiohalorhabdales</taxon>
        <taxon>Thiohalorhabdaceae</taxon>
        <taxon>Thiohalorhabdus</taxon>
    </lineage>
</organism>